<organism evidence="1 2">
    <name type="scientific">Ridgeia piscesae</name>
    <name type="common">Tubeworm</name>
    <dbReference type="NCBI Taxonomy" id="27915"/>
    <lineage>
        <taxon>Eukaryota</taxon>
        <taxon>Metazoa</taxon>
        <taxon>Spiralia</taxon>
        <taxon>Lophotrochozoa</taxon>
        <taxon>Annelida</taxon>
        <taxon>Polychaeta</taxon>
        <taxon>Sedentaria</taxon>
        <taxon>Canalipalpata</taxon>
        <taxon>Sabellida</taxon>
        <taxon>Siboglinidae</taxon>
        <taxon>Ridgeia</taxon>
    </lineage>
</organism>
<reference evidence="1" key="1">
    <citation type="journal article" date="2023" name="Mol. Biol. Evol.">
        <title>Third-Generation Sequencing Reveals the Adaptive Role of the Epigenome in Three Deep-Sea Polychaetes.</title>
        <authorList>
            <person name="Perez M."/>
            <person name="Aroh O."/>
            <person name="Sun Y."/>
            <person name="Lan Y."/>
            <person name="Juniper S.K."/>
            <person name="Young C.R."/>
            <person name="Angers B."/>
            <person name="Qian P.Y."/>
        </authorList>
    </citation>
    <scope>NUCLEOTIDE SEQUENCE</scope>
    <source>
        <strain evidence="1">R07B-5</strain>
    </source>
</reference>
<proteinExistence type="predicted"/>
<sequence>MSSEKTKHLWYKYFGLFVRMYITSQQSNLSQINTGQTSFEAYFDSKRKSSAP</sequence>
<protein>
    <submittedName>
        <fullName evidence="1">Uncharacterized protein</fullName>
    </submittedName>
</protein>
<dbReference type="AlphaFoldDB" id="A0AAD9KWE3"/>
<accession>A0AAD9KWE3</accession>
<comment type="caution">
    <text evidence="1">The sequence shown here is derived from an EMBL/GenBank/DDBJ whole genome shotgun (WGS) entry which is preliminary data.</text>
</comment>
<evidence type="ECO:0000313" key="1">
    <source>
        <dbReference type="EMBL" id="KAK2178110.1"/>
    </source>
</evidence>
<keyword evidence="2" id="KW-1185">Reference proteome</keyword>
<gene>
    <name evidence="1" type="ORF">NP493_558g00036</name>
</gene>
<dbReference type="EMBL" id="JAODUO010000561">
    <property type="protein sequence ID" value="KAK2178110.1"/>
    <property type="molecule type" value="Genomic_DNA"/>
</dbReference>
<name>A0AAD9KWE3_RIDPI</name>
<dbReference type="Proteomes" id="UP001209878">
    <property type="component" value="Unassembled WGS sequence"/>
</dbReference>
<evidence type="ECO:0000313" key="2">
    <source>
        <dbReference type="Proteomes" id="UP001209878"/>
    </source>
</evidence>